<dbReference type="Gene3D" id="3.30.1180.10">
    <property type="match status" value="1"/>
</dbReference>
<evidence type="ECO:0000256" key="2">
    <source>
        <dbReference type="ARBA" id="ARBA00023121"/>
    </source>
</evidence>
<dbReference type="Proteomes" id="UP000657421">
    <property type="component" value="Unassembled WGS sequence"/>
</dbReference>
<dbReference type="PROSITE" id="PS51482">
    <property type="entry name" value="DEGV"/>
    <property type="match status" value="1"/>
</dbReference>
<dbReference type="InterPro" id="IPR043168">
    <property type="entry name" value="DegV_C"/>
</dbReference>
<proteinExistence type="predicted"/>
<dbReference type="PANTHER" id="PTHR33434:SF3">
    <property type="entry name" value="DEGV DOMAIN-CONTAINING PROTEIN YITS"/>
    <property type="match status" value="1"/>
</dbReference>
<name>A0ABR7N746_9FIRM</name>
<dbReference type="InterPro" id="IPR003797">
    <property type="entry name" value="DegV"/>
</dbReference>
<sequence length="300" mass="33180">MFQIFVDSAANLPAVIAKQYNINVISFVNLVSGKEITCYNPDLSPEEEREKGSEYYNAMRKGCEIKTGLISIATFKEKFQKALQEGQDVLYFSLSKNISGTYNSARLAAEDLSDNNANGHKIRLIDSLNASLAQGILAIYASIMRDKGMTVDEVADFLESCVGKMNGIFTVGDLKYLSQTGRIKGSVAAIGNVLRIKPILKGDKDGYIVSYKNVRGRKSALNTLIDLVCNNIIHPEKQIIGIAHADAYEDSLYIMKKIQEKIKVRDFINTSYDFCTGSHVGPDTIALFFIGKDRELACTE</sequence>
<dbReference type="InterPro" id="IPR050270">
    <property type="entry name" value="DegV_domain_contain"/>
</dbReference>
<evidence type="ECO:0000313" key="3">
    <source>
        <dbReference type="EMBL" id="MBC8572222.1"/>
    </source>
</evidence>
<accession>A0ABR7N746</accession>
<dbReference type="Gene3D" id="3.40.50.10170">
    <property type="match status" value="1"/>
</dbReference>
<keyword evidence="4" id="KW-1185">Reference proteome</keyword>
<dbReference type="EMBL" id="JACRSZ010000001">
    <property type="protein sequence ID" value="MBC8572222.1"/>
    <property type="molecule type" value="Genomic_DNA"/>
</dbReference>
<evidence type="ECO:0000313" key="4">
    <source>
        <dbReference type="Proteomes" id="UP000657421"/>
    </source>
</evidence>
<dbReference type="PANTHER" id="PTHR33434">
    <property type="entry name" value="DEGV DOMAIN-CONTAINING PROTEIN DR_1986-RELATED"/>
    <property type="match status" value="1"/>
</dbReference>
<comment type="caution">
    <text evidence="3">The sequence shown here is derived from an EMBL/GenBank/DDBJ whole genome shotgun (WGS) entry which is preliminary data.</text>
</comment>
<reference evidence="3 4" key="1">
    <citation type="submission" date="2020-08" db="EMBL/GenBank/DDBJ databases">
        <title>Genome public.</title>
        <authorList>
            <person name="Liu C."/>
            <person name="Sun Q."/>
        </authorList>
    </citation>
    <scope>NUCLEOTIDE SEQUENCE [LARGE SCALE GENOMIC DNA]</scope>
    <source>
        <strain evidence="3 4">NSJ-46</strain>
    </source>
</reference>
<keyword evidence="2" id="KW-0446">Lipid-binding</keyword>
<evidence type="ECO:0000256" key="1">
    <source>
        <dbReference type="ARBA" id="ARBA00003238"/>
    </source>
</evidence>
<dbReference type="RefSeq" id="WP_249307184.1">
    <property type="nucleotide sequence ID" value="NZ_JACRSZ010000001.1"/>
</dbReference>
<gene>
    <name evidence="3" type="ORF">H8716_03860</name>
</gene>
<protein>
    <submittedName>
        <fullName evidence="3">DegV family protein</fullName>
    </submittedName>
</protein>
<organism evidence="3 4">
    <name type="scientific">Jingyaoa shaoxingensis</name>
    <dbReference type="NCBI Taxonomy" id="2763671"/>
    <lineage>
        <taxon>Bacteria</taxon>
        <taxon>Bacillati</taxon>
        <taxon>Bacillota</taxon>
        <taxon>Clostridia</taxon>
        <taxon>Lachnospirales</taxon>
        <taxon>Lachnospiraceae</taxon>
        <taxon>Jingyaoa</taxon>
    </lineage>
</organism>
<dbReference type="NCBIfam" id="TIGR00762">
    <property type="entry name" value="DegV"/>
    <property type="match status" value="1"/>
</dbReference>
<dbReference type="SUPFAM" id="SSF82549">
    <property type="entry name" value="DAK1/DegV-like"/>
    <property type="match status" value="1"/>
</dbReference>
<dbReference type="Pfam" id="PF02645">
    <property type="entry name" value="DegV"/>
    <property type="match status" value="1"/>
</dbReference>
<comment type="function">
    <text evidence="1">May bind long-chain fatty acids, such as palmitate, and may play a role in lipid transport or fatty acid metabolism.</text>
</comment>